<dbReference type="PROSITE" id="PS01001">
    <property type="entry name" value="SDH_CYT_2"/>
    <property type="match status" value="1"/>
</dbReference>
<dbReference type="GO" id="GO:0005200">
    <property type="term" value="F:structural constituent of cytoskeleton"/>
    <property type="evidence" value="ECO:0007669"/>
    <property type="project" value="TreeGrafter"/>
</dbReference>
<accession>A0A2A2LI64</accession>
<dbReference type="GO" id="GO:0046872">
    <property type="term" value="F:metal ion binding"/>
    <property type="evidence" value="ECO:0007669"/>
    <property type="project" value="UniProtKB-KW"/>
</dbReference>
<keyword evidence="16 23" id="KW-1133">Transmembrane helix</keyword>
<feature type="transmembrane region" description="Helical" evidence="23">
    <location>
        <begin position="362"/>
        <end position="386"/>
    </location>
</feature>
<evidence type="ECO:0000256" key="7">
    <source>
        <dbReference type="ARBA" id="ARBA00014631"/>
    </source>
</evidence>
<dbReference type="Pfam" id="PF01127">
    <property type="entry name" value="Sdh_cyt"/>
    <property type="match status" value="1"/>
</dbReference>
<comment type="similarity">
    <text evidence="5">Belongs to the ARPC2 family.</text>
</comment>
<comment type="cofactor">
    <cofactor evidence="1">
        <name>heme</name>
        <dbReference type="ChEBI" id="CHEBI:30413"/>
    </cofactor>
</comment>
<dbReference type="Proteomes" id="UP000218231">
    <property type="component" value="Unassembled WGS sequence"/>
</dbReference>
<dbReference type="GO" id="GO:0009055">
    <property type="term" value="F:electron transfer activity"/>
    <property type="evidence" value="ECO:0007669"/>
    <property type="project" value="InterPro"/>
</dbReference>
<keyword evidence="10" id="KW-0349">Heme</keyword>
<comment type="pathway">
    <text evidence="4">Carbohydrate metabolism; tricarboxylic acid cycle.</text>
</comment>
<evidence type="ECO:0000256" key="16">
    <source>
        <dbReference type="ARBA" id="ARBA00022989"/>
    </source>
</evidence>
<dbReference type="InterPro" id="IPR000701">
    <property type="entry name" value="SuccDH_FuR_B_TM-su"/>
</dbReference>
<evidence type="ECO:0000256" key="13">
    <source>
        <dbReference type="ARBA" id="ARBA00022792"/>
    </source>
</evidence>
<evidence type="ECO:0000256" key="14">
    <source>
        <dbReference type="ARBA" id="ARBA00022946"/>
    </source>
</evidence>
<dbReference type="InterPro" id="IPR014314">
    <property type="entry name" value="Succ_DH_cytb556"/>
</dbReference>
<name>A0A2A2LI64_9BILA</name>
<dbReference type="GO" id="GO:0005885">
    <property type="term" value="C:Arp2/3 protein complex"/>
    <property type="evidence" value="ECO:0007669"/>
    <property type="project" value="InterPro"/>
</dbReference>
<evidence type="ECO:0000256" key="9">
    <source>
        <dbReference type="ARBA" id="ARBA00022532"/>
    </source>
</evidence>
<comment type="function">
    <text evidence="22">Membrane-anchoring subunit of succinate dehydrogenase (SDH) that is involved in complex II of the mitochondrial electron transport chain and is responsible for transferring electrons from succinate to ubiquinone (coenzyme Q). Mediates resistance to enteropathogenic E.coli infection.</text>
</comment>
<dbReference type="Gene3D" id="3.30.1460.20">
    <property type="match status" value="2"/>
</dbReference>
<dbReference type="FunFam" id="1.20.1300.10:FF:000011">
    <property type="entry name" value="Succinate dehydrogenase cytochrome b560 subunit"/>
    <property type="match status" value="1"/>
</dbReference>
<evidence type="ECO:0000256" key="8">
    <source>
        <dbReference type="ARBA" id="ARBA00022490"/>
    </source>
</evidence>
<evidence type="ECO:0000256" key="10">
    <source>
        <dbReference type="ARBA" id="ARBA00022617"/>
    </source>
</evidence>
<evidence type="ECO:0000256" key="23">
    <source>
        <dbReference type="SAM" id="Phobius"/>
    </source>
</evidence>
<evidence type="ECO:0000256" key="20">
    <source>
        <dbReference type="ARBA" id="ARBA00023203"/>
    </source>
</evidence>
<comment type="caution">
    <text evidence="24">The sequence shown here is derived from an EMBL/GenBank/DDBJ whole genome shotgun (WGS) entry which is preliminary data.</text>
</comment>
<sequence length="476" mass="53729">MILLEQNNRIISELLELKFNNAKEGSKPDSVNSNFADFDGVLYHISNPGGDKTKLLLSISLKFYKDLQEHGADALVRREYGPYLTSPEPGYNVSLLFDLNSLPQDTGTLIHKASMLKRNCFASVFEKYFEFQEAGQEGQKRAVINYREDETMYIEAKADRVTVIFSTIFKDQDDVIIGKVFLQEFREGRKASQTAPAVLYSLGEPPLELKGLPGARVGDNVGYITFVLFPRHTNKKTRDNTIDLIHSFRDYLHYHIKCSKAYLHSRMRAKTTDFLKVLNRAKPEKMLGNALVLRSVQSSAVRPHLLTPTRLLTSTGRRLEEIKTPIQQIGWEYLMKQKSLGRPISPHLTIYKPQLTWMVSGFHRISGCVMAGTLLVGGLGFAVFPFDFTTFIEFVRSLNLPCVITATFKFIIAFPIVFHTLNGIRFIGFDYAKGVDNIGQIYKSGWLVLGLSTLIALIVVANSCMNRDAKKAAARH</sequence>
<gene>
    <name evidence="24" type="ORF">WR25_00942</name>
</gene>
<dbReference type="GO" id="GO:0051015">
    <property type="term" value="F:actin filament binding"/>
    <property type="evidence" value="ECO:0007669"/>
    <property type="project" value="TreeGrafter"/>
</dbReference>
<keyword evidence="11 23" id="KW-0812">Transmembrane</keyword>
<dbReference type="PANTHER" id="PTHR12058:SF0">
    <property type="entry name" value="ACTIN-RELATED PROTEIN 2_3 COMPLEX SUBUNIT 2"/>
    <property type="match status" value="1"/>
</dbReference>
<dbReference type="GO" id="GO:0005743">
    <property type="term" value="C:mitochondrial inner membrane"/>
    <property type="evidence" value="ECO:0007669"/>
    <property type="project" value="UniProtKB-SubCell"/>
</dbReference>
<evidence type="ECO:0000256" key="11">
    <source>
        <dbReference type="ARBA" id="ARBA00022692"/>
    </source>
</evidence>
<evidence type="ECO:0000256" key="15">
    <source>
        <dbReference type="ARBA" id="ARBA00022982"/>
    </source>
</evidence>
<dbReference type="InterPro" id="IPR034804">
    <property type="entry name" value="SQR/QFR_C/D"/>
</dbReference>
<feature type="transmembrane region" description="Helical" evidence="23">
    <location>
        <begin position="398"/>
        <end position="421"/>
    </location>
</feature>
<dbReference type="CDD" id="cd03499">
    <property type="entry name" value="SQR_TypeC_SdhC"/>
    <property type="match status" value="1"/>
</dbReference>
<keyword evidence="9" id="KW-0816">Tricarboxylic acid cycle</keyword>
<keyword evidence="21" id="KW-0206">Cytoskeleton</keyword>
<dbReference type="FunFam" id="3.30.1460.20:FF:000002">
    <property type="entry name" value="Arp2/3 complex 34 kDa subunit"/>
    <property type="match status" value="1"/>
</dbReference>
<evidence type="ECO:0000256" key="21">
    <source>
        <dbReference type="ARBA" id="ARBA00023212"/>
    </source>
</evidence>
<comment type="subcellular location">
    <subcellularLocation>
        <location evidence="2">Cytoplasm</location>
        <location evidence="2">Cytoskeleton</location>
    </subcellularLocation>
    <subcellularLocation>
        <location evidence="3">Mitochondrion inner membrane</location>
        <topology evidence="3">Multi-pass membrane protein</topology>
    </subcellularLocation>
</comment>
<evidence type="ECO:0000256" key="1">
    <source>
        <dbReference type="ARBA" id="ARBA00001971"/>
    </source>
</evidence>
<dbReference type="EMBL" id="LIAE01006715">
    <property type="protein sequence ID" value="PAV85923.1"/>
    <property type="molecule type" value="Genomic_DNA"/>
</dbReference>
<dbReference type="NCBIfam" id="TIGR02970">
    <property type="entry name" value="succ_dehyd_cytB"/>
    <property type="match status" value="1"/>
</dbReference>
<organism evidence="24 25">
    <name type="scientific">Diploscapter pachys</name>
    <dbReference type="NCBI Taxonomy" id="2018661"/>
    <lineage>
        <taxon>Eukaryota</taxon>
        <taxon>Metazoa</taxon>
        <taxon>Ecdysozoa</taxon>
        <taxon>Nematoda</taxon>
        <taxon>Chromadorea</taxon>
        <taxon>Rhabditida</taxon>
        <taxon>Rhabditina</taxon>
        <taxon>Rhabditomorpha</taxon>
        <taxon>Rhabditoidea</taxon>
        <taxon>Rhabditidae</taxon>
        <taxon>Diploscapter</taxon>
    </lineage>
</organism>
<dbReference type="AlphaFoldDB" id="A0A2A2LI64"/>
<keyword evidence="19 23" id="KW-0472">Membrane</keyword>
<dbReference type="SUPFAM" id="SSF69645">
    <property type="entry name" value="Arp2/3 complex subunits"/>
    <property type="match status" value="2"/>
</dbReference>
<comment type="similarity">
    <text evidence="6">Belongs to the cytochrome b560 family.</text>
</comment>
<dbReference type="InterPro" id="IPR007188">
    <property type="entry name" value="ARPC2"/>
</dbReference>
<evidence type="ECO:0000256" key="22">
    <source>
        <dbReference type="ARBA" id="ARBA00059246"/>
    </source>
</evidence>
<dbReference type="PANTHER" id="PTHR12058">
    <property type="entry name" value="ARP2/3 COMPLEX 34 KDA SUBUNIT"/>
    <property type="match status" value="1"/>
</dbReference>
<evidence type="ECO:0000256" key="5">
    <source>
        <dbReference type="ARBA" id="ARBA00007192"/>
    </source>
</evidence>
<dbReference type="GO" id="GO:0030041">
    <property type="term" value="P:actin filament polymerization"/>
    <property type="evidence" value="ECO:0007669"/>
    <property type="project" value="InterPro"/>
</dbReference>
<dbReference type="GO" id="GO:0006121">
    <property type="term" value="P:mitochondrial electron transport, succinate to ubiquinone"/>
    <property type="evidence" value="ECO:0007669"/>
    <property type="project" value="UniProtKB-ARBA"/>
</dbReference>
<evidence type="ECO:0000256" key="4">
    <source>
        <dbReference type="ARBA" id="ARBA00005163"/>
    </source>
</evidence>
<dbReference type="GO" id="GO:0034314">
    <property type="term" value="P:Arp2/3 complex-mediated actin nucleation"/>
    <property type="evidence" value="ECO:0007669"/>
    <property type="project" value="InterPro"/>
</dbReference>
<keyword evidence="15" id="KW-0249">Electron transport</keyword>
<dbReference type="OrthoDB" id="148331at2759"/>
<evidence type="ECO:0000313" key="25">
    <source>
        <dbReference type="Proteomes" id="UP000218231"/>
    </source>
</evidence>
<keyword evidence="17" id="KW-0408">Iron</keyword>
<dbReference type="PROSITE" id="PS01000">
    <property type="entry name" value="SDH_CYT_1"/>
    <property type="match status" value="1"/>
</dbReference>
<proteinExistence type="inferred from homology"/>
<dbReference type="GO" id="GO:0006099">
    <property type="term" value="P:tricarboxylic acid cycle"/>
    <property type="evidence" value="ECO:0007669"/>
    <property type="project" value="UniProtKB-KW"/>
</dbReference>
<dbReference type="InterPro" id="IPR034666">
    <property type="entry name" value="ARPC2/4"/>
</dbReference>
<evidence type="ECO:0000256" key="18">
    <source>
        <dbReference type="ARBA" id="ARBA00023128"/>
    </source>
</evidence>
<keyword evidence="20" id="KW-0009">Actin-binding</keyword>
<evidence type="ECO:0000256" key="17">
    <source>
        <dbReference type="ARBA" id="ARBA00023004"/>
    </source>
</evidence>
<dbReference type="InterPro" id="IPR018495">
    <property type="entry name" value="Succ_DH_cyt_bsu_CS"/>
</dbReference>
<dbReference type="Gene3D" id="1.20.1300.10">
    <property type="entry name" value="Fumarate reductase/succinate dehydrogenase, transmembrane subunit"/>
    <property type="match status" value="1"/>
</dbReference>
<dbReference type="FunFam" id="3.30.1460.20:FF:000004">
    <property type="entry name" value="Arp2/3 complex 34 kDa subunit"/>
    <property type="match status" value="1"/>
</dbReference>
<keyword evidence="25" id="KW-1185">Reference proteome</keyword>
<evidence type="ECO:0000256" key="12">
    <source>
        <dbReference type="ARBA" id="ARBA00022723"/>
    </source>
</evidence>
<evidence type="ECO:0000256" key="3">
    <source>
        <dbReference type="ARBA" id="ARBA00004448"/>
    </source>
</evidence>
<evidence type="ECO:0000313" key="24">
    <source>
        <dbReference type="EMBL" id="PAV85923.1"/>
    </source>
</evidence>
<protein>
    <recommendedName>
        <fullName evidence="7">Succinate dehydrogenase cytochrome b560 subunit, mitochondrial</fullName>
    </recommendedName>
</protein>
<feature type="transmembrane region" description="Helical" evidence="23">
    <location>
        <begin position="441"/>
        <end position="461"/>
    </location>
</feature>
<keyword evidence="12" id="KW-0479">Metal-binding</keyword>
<dbReference type="Pfam" id="PF04045">
    <property type="entry name" value="P34-Arc"/>
    <property type="match status" value="1"/>
</dbReference>
<dbReference type="SUPFAM" id="SSF81343">
    <property type="entry name" value="Fumarate reductase respiratory complex transmembrane subunits"/>
    <property type="match status" value="1"/>
</dbReference>
<dbReference type="STRING" id="2018661.A0A2A2LI64"/>
<keyword evidence="13" id="KW-0999">Mitochondrion inner membrane</keyword>
<evidence type="ECO:0000256" key="2">
    <source>
        <dbReference type="ARBA" id="ARBA00004245"/>
    </source>
</evidence>
<reference evidence="24 25" key="1">
    <citation type="journal article" date="2017" name="Curr. Biol.">
        <title>Genome architecture and evolution of a unichromosomal asexual nematode.</title>
        <authorList>
            <person name="Fradin H."/>
            <person name="Zegar C."/>
            <person name="Gutwein M."/>
            <person name="Lucas J."/>
            <person name="Kovtun M."/>
            <person name="Corcoran D."/>
            <person name="Baugh L.R."/>
            <person name="Kiontke K."/>
            <person name="Gunsalus K."/>
            <person name="Fitch D.H."/>
            <person name="Piano F."/>
        </authorList>
    </citation>
    <scope>NUCLEOTIDE SEQUENCE [LARGE SCALE GENOMIC DNA]</scope>
    <source>
        <strain evidence="24">PF1309</strain>
    </source>
</reference>
<evidence type="ECO:0000256" key="19">
    <source>
        <dbReference type="ARBA" id="ARBA00023136"/>
    </source>
</evidence>
<keyword evidence="15" id="KW-0813">Transport</keyword>
<keyword evidence="14" id="KW-0809">Transit peptide</keyword>
<keyword evidence="18" id="KW-0496">Mitochondrion</keyword>
<evidence type="ECO:0000256" key="6">
    <source>
        <dbReference type="ARBA" id="ARBA00007244"/>
    </source>
</evidence>
<keyword evidence="8" id="KW-0963">Cytoplasm</keyword>